<feature type="domain" description="Cytidyltransferase-like" evidence="12">
    <location>
        <begin position="23"/>
        <end position="152"/>
    </location>
</feature>
<evidence type="ECO:0000313" key="14">
    <source>
        <dbReference type="Proteomes" id="UP000078387"/>
    </source>
</evidence>
<comment type="similarity">
    <text evidence="2">Belongs to the cytidylyltransferase family.</text>
</comment>
<dbReference type="InterPro" id="IPR014729">
    <property type="entry name" value="Rossmann-like_a/b/a_fold"/>
</dbReference>
<keyword evidence="3" id="KW-0444">Lipid biosynthesis</keyword>
<keyword evidence="8" id="KW-1208">Phospholipid metabolism</keyword>
<keyword evidence="7" id="KW-0594">Phospholipid biosynthesis</keyword>
<evidence type="ECO:0000259" key="12">
    <source>
        <dbReference type="Pfam" id="PF01467"/>
    </source>
</evidence>
<dbReference type="EMBL" id="BDEQ01000001">
    <property type="protein sequence ID" value="GAT96381.1"/>
    <property type="molecule type" value="Genomic_DNA"/>
</dbReference>
<reference evidence="13 14" key="1">
    <citation type="submission" date="2016-05" db="EMBL/GenBank/DDBJ databases">
        <title>First whole genome sequencing of Entamoeba histolytica HM1:IMSS-clone-6.</title>
        <authorList>
            <person name="Mukherjee Avik.K."/>
            <person name="Izumyama S."/>
            <person name="Nakada-Tsukui K."/>
            <person name="Nozaki T."/>
        </authorList>
    </citation>
    <scope>NUCLEOTIDE SEQUENCE [LARGE SCALE GENOMIC DNA]</scope>
    <source>
        <strain evidence="13 14">HM1:IMSS clone 6</strain>
    </source>
</reference>
<dbReference type="AlphaFoldDB" id="A0A5K1VC57"/>
<keyword evidence="4 13" id="KW-0808">Transferase</keyword>
<dbReference type="UniPathway" id="UPA00558">
    <property type="reaction ID" value="UER00742"/>
</dbReference>
<accession>A0A5K1VC57</accession>
<dbReference type="PANTHER" id="PTHR45780:SF2">
    <property type="entry name" value="ETHANOLAMINE-PHOSPHATE CYTIDYLYLTRANSFERASE"/>
    <property type="match status" value="1"/>
</dbReference>
<dbReference type="Gene3D" id="3.40.50.620">
    <property type="entry name" value="HUPs"/>
    <property type="match status" value="2"/>
</dbReference>
<evidence type="ECO:0000256" key="5">
    <source>
        <dbReference type="ARBA" id="ARBA00022695"/>
    </source>
</evidence>
<dbReference type="SUPFAM" id="SSF52374">
    <property type="entry name" value="Nucleotidylyl transferase"/>
    <property type="match status" value="2"/>
</dbReference>
<protein>
    <recommendedName>
        <fullName evidence="10">ethanolamine-phosphate cytidylyltransferase</fullName>
        <ecNumber evidence="10">2.7.7.14</ecNumber>
    </recommendedName>
    <alternativeName>
        <fullName evidence="11">CTP:phosphoethanolamine cytidylyltransferase</fullName>
    </alternativeName>
</protein>
<evidence type="ECO:0000256" key="11">
    <source>
        <dbReference type="ARBA" id="ARBA00031473"/>
    </source>
</evidence>
<feature type="domain" description="Cytidyltransferase-like" evidence="12">
    <location>
        <begin position="195"/>
        <end position="285"/>
    </location>
</feature>
<dbReference type="VEuPathDB" id="AmoebaDB:EHI_095120"/>
<dbReference type="Pfam" id="PF01467">
    <property type="entry name" value="CTP_transf_like"/>
    <property type="match status" value="2"/>
</dbReference>
<dbReference type="VEuPathDB" id="AmoebaDB:EHI5A_133030"/>
<keyword evidence="5 13" id="KW-0548">Nucleotidyltransferase</keyword>
<sequence>MATKDYKHHLIFHNKDKSLPRIYVDGCYDMFHWGHANVIRQACAAFDYQCVLVLGIVNNEIIEQHKGPTVMKEEERNIAVRSCQWVDEVVDGIPYWDTELFMMKDLHIDYVVHGDDISLNTKTGNNSYQAIIDAGMMKVVPRTDGVSTTDIIYRMMNPQSKEHWEGLKHANLSIDKIRLFSNNKKERTPQDKVIYIDGSFDLLHAGHYELFRKAHELGTYLIVGVYEDHTINEYKGMNYPILNIGERVMSLLACRYIDNVIIGAPRGVTSEMIEKMHIDVVVHGKCDNGVGKEYYNDAIEKKIYQEIDSGFTLTANEIIERVKEREKLFEIRNSKKQR</sequence>
<evidence type="ECO:0000256" key="9">
    <source>
        <dbReference type="ARBA" id="ARBA00024191"/>
    </source>
</evidence>
<organism evidence="13 14">
    <name type="scientific">Entamoeba histolytica</name>
    <dbReference type="NCBI Taxonomy" id="5759"/>
    <lineage>
        <taxon>Eukaryota</taxon>
        <taxon>Amoebozoa</taxon>
        <taxon>Evosea</taxon>
        <taxon>Archamoebae</taxon>
        <taxon>Mastigamoebida</taxon>
        <taxon>Entamoebidae</taxon>
        <taxon>Entamoeba</taxon>
    </lineage>
</organism>
<evidence type="ECO:0000313" key="13">
    <source>
        <dbReference type="EMBL" id="GAT96381.1"/>
    </source>
</evidence>
<comment type="pathway">
    <text evidence="1">Lipid metabolism.</text>
</comment>
<evidence type="ECO:0000256" key="8">
    <source>
        <dbReference type="ARBA" id="ARBA00023264"/>
    </source>
</evidence>
<dbReference type="VEuPathDB" id="AmoebaDB:KM1_089260"/>
<dbReference type="GO" id="GO:0005737">
    <property type="term" value="C:cytoplasm"/>
    <property type="evidence" value="ECO:0007669"/>
    <property type="project" value="TreeGrafter"/>
</dbReference>
<comment type="caution">
    <text evidence="13">The sequence shown here is derived from an EMBL/GenBank/DDBJ whole genome shotgun (WGS) entry which is preliminary data.</text>
</comment>
<dbReference type="InterPro" id="IPR041723">
    <property type="entry name" value="CCT"/>
</dbReference>
<comment type="pathway">
    <text evidence="9">Phospholipid metabolism; phosphatidylethanolamine biosynthesis; phosphatidylethanolamine from ethanolamine: step 2/3.</text>
</comment>
<evidence type="ECO:0000256" key="2">
    <source>
        <dbReference type="ARBA" id="ARBA00010101"/>
    </source>
</evidence>
<gene>
    <name evidence="13" type="ORF">CL6EHI_095120</name>
</gene>
<dbReference type="PANTHER" id="PTHR45780">
    <property type="entry name" value="ETHANOLAMINE-PHOSPHATE CYTIDYLYLTRANSFERASE"/>
    <property type="match status" value="1"/>
</dbReference>
<keyword evidence="6" id="KW-0443">Lipid metabolism</keyword>
<evidence type="ECO:0000256" key="1">
    <source>
        <dbReference type="ARBA" id="ARBA00005189"/>
    </source>
</evidence>
<dbReference type="CDD" id="cd02174">
    <property type="entry name" value="CCT"/>
    <property type="match status" value="1"/>
</dbReference>
<name>A0A5K1VC57_ENTHI</name>
<proteinExistence type="inferred from homology"/>
<dbReference type="InterPro" id="IPR004821">
    <property type="entry name" value="Cyt_trans-like"/>
</dbReference>
<dbReference type="InterPro" id="IPR044608">
    <property type="entry name" value="Ect1/PCYT2"/>
</dbReference>
<dbReference type="NCBIfam" id="TIGR00125">
    <property type="entry name" value="cyt_tran_rel"/>
    <property type="match status" value="2"/>
</dbReference>
<dbReference type="CDD" id="cd02173">
    <property type="entry name" value="ECT"/>
    <property type="match status" value="1"/>
</dbReference>
<evidence type="ECO:0000256" key="7">
    <source>
        <dbReference type="ARBA" id="ARBA00023209"/>
    </source>
</evidence>
<dbReference type="EC" id="2.7.7.14" evidence="10"/>
<evidence type="ECO:0000256" key="6">
    <source>
        <dbReference type="ARBA" id="ARBA00023098"/>
    </source>
</evidence>
<evidence type="ECO:0000256" key="4">
    <source>
        <dbReference type="ARBA" id="ARBA00022679"/>
    </source>
</evidence>
<evidence type="ECO:0000256" key="3">
    <source>
        <dbReference type="ARBA" id="ARBA00022516"/>
    </source>
</evidence>
<dbReference type="GO" id="GO:0006646">
    <property type="term" value="P:phosphatidylethanolamine biosynthetic process"/>
    <property type="evidence" value="ECO:0007669"/>
    <property type="project" value="UniProtKB-UniPathway"/>
</dbReference>
<dbReference type="VEuPathDB" id="AmoebaDB:EHI8A_091760"/>
<dbReference type="Proteomes" id="UP000078387">
    <property type="component" value="Unassembled WGS sequence"/>
</dbReference>
<dbReference type="GO" id="GO:0004306">
    <property type="term" value="F:ethanolamine-phosphate cytidylyltransferase activity"/>
    <property type="evidence" value="ECO:0007669"/>
    <property type="project" value="UniProtKB-EC"/>
</dbReference>
<evidence type="ECO:0000256" key="10">
    <source>
        <dbReference type="ARBA" id="ARBA00024221"/>
    </source>
</evidence>
<dbReference type="OMA" id="QCKYINA"/>
<dbReference type="VEuPathDB" id="AmoebaDB:EHI7A_089160"/>